<dbReference type="PROSITE" id="PS51897">
    <property type="entry name" value="ANNEXIN_2"/>
    <property type="match status" value="4"/>
</dbReference>
<dbReference type="AlphaFoldDB" id="A0AAW0QWI1"/>
<comment type="caution">
    <text evidence="8">The sequence shown here is derived from an EMBL/GenBank/DDBJ whole genome shotgun (WGS) entry which is preliminary data.</text>
</comment>
<evidence type="ECO:0000256" key="3">
    <source>
        <dbReference type="ARBA" id="ARBA00022837"/>
    </source>
</evidence>
<dbReference type="InterPro" id="IPR009117">
    <property type="entry name" value="ANX14"/>
</dbReference>
<dbReference type="SUPFAM" id="SSF47874">
    <property type="entry name" value="Annexin"/>
    <property type="match status" value="1"/>
</dbReference>
<sequence>MTPSRLTHHRFPLFPPPIQIPCQVTVTAPAILLGPFTFAFAFQYILATANRATAHPPPPQHYPPQGYPPRQQGGYYPPPGGQPPAELYGGPPPPQSPYGAPPPAHGQYGAPPPQQYPPQGYPPQQQQQQGGYYPPPAGQPPYGAPPPGSPYGAPPPGQYGAPPPQPPPPQHYGPPTPPTLGYGPPQIINWNADIDAQALQRAMKGFGTNEQLLIDVLHMKDPLQVEALKPAFFRLDGRKTLEGAIRDETGSWFQKGLVAIVQGPLLHDCHLLYDAMKGLGTNEKVLNDVLLSRSNADMQAIKGKFQQVFSVSLESMVKDDLSMKTERHFLIVLGATRAEDSAPLIPQEIDRDVDAIYDATEGMVGTDEMKVCSILSTRNDNQIRAIAHTYERKYKRRLEDVIRKEFSGHMEDALLYQLRHASDKYMHAAALLEDSMAGLGTKDHLLVSRVIRYHWDREMMANVKGAYKQRYKESLYKRIKGETSGDYRRLMLACVGE</sequence>
<dbReference type="PRINTS" id="PR00196">
    <property type="entry name" value="ANNEXIN"/>
</dbReference>
<keyword evidence="9" id="KW-1185">Reference proteome</keyword>
<dbReference type="PANTHER" id="PTHR10502:SF102">
    <property type="entry name" value="ANNEXIN B11"/>
    <property type="match status" value="1"/>
</dbReference>
<dbReference type="Pfam" id="PF00191">
    <property type="entry name" value="Annexin"/>
    <property type="match status" value="4"/>
</dbReference>
<dbReference type="InterPro" id="IPR018502">
    <property type="entry name" value="Annexin_repeat"/>
</dbReference>
<dbReference type="PANTHER" id="PTHR10502">
    <property type="entry name" value="ANNEXIN"/>
    <property type="match status" value="1"/>
</dbReference>
<evidence type="ECO:0000256" key="5">
    <source>
        <dbReference type="ARBA" id="ARBA00023302"/>
    </source>
</evidence>
<dbReference type="GO" id="GO:0005634">
    <property type="term" value="C:nucleus"/>
    <property type="evidence" value="ECO:0007669"/>
    <property type="project" value="TreeGrafter"/>
</dbReference>
<evidence type="ECO:0000256" key="2">
    <source>
        <dbReference type="ARBA" id="ARBA00022737"/>
    </source>
</evidence>
<dbReference type="PRINTS" id="PR01813">
    <property type="entry name" value="ANNEXINFUNGI"/>
</dbReference>
<dbReference type="Gene3D" id="1.10.220.10">
    <property type="entry name" value="Annexin"/>
    <property type="match status" value="4"/>
</dbReference>
<dbReference type="EMBL" id="JAQQWP010000006">
    <property type="protein sequence ID" value="KAK8114713.1"/>
    <property type="molecule type" value="Genomic_DNA"/>
</dbReference>
<feature type="region of interest" description="Disordered" evidence="7">
    <location>
        <begin position="55"/>
        <end position="184"/>
    </location>
</feature>
<dbReference type="GO" id="GO:0012506">
    <property type="term" value="C:vesicle membrane"/>
    <property type="evidence" value="ECO:0007669"/>
    <property type="project" value="TreeGrafter"/>
</dbReference>
<dbReference type="GO" id="GO:0005509">
    <property type="term" value="F:calcium ion binding"/>
    <property type="evidence" value="ECO:0007669"/>
    <property type="project" value="InterPro"/>
</dbReference>
<feature type="compositionally biased region" description="Pro residues" evidence="7">
    <location>
        <begin position="133"/>
        <end position="178"/>
    </location>
</feature>
<dbReference type="GO" id="GO:0005544">
    <property type="term" value="F:calcium-dependent phospholipid binding"/>
    <property type="evidence" value="ECO:0007669"/>
    <property type="project" value="UniProtKB-KW"/>
</dbReference>
<dbReference type="SMART" id="SM00335">
    <property type="entry name" value="ANX"/>
    <property type="match status" value="4"/>
</dbReference>
<dbReference type="Proteomes" id="UP001392437">
    <property type="component" value="Unassembled WGS sequence"/>
</dbReference>
<feature type="compositionally biased region" description="Low complexity" evidence="7">
    <location>
        <begin position="122"/>
        <end position="132"/>
    </location>
</feature>
<dbReference type="FunFam" id="1.10.220.10:FF:000002">
    <property type="entry name" value="Annexin"/>
    <property type="match status" value="1"/>
</dbReference>
<name>A0AAW0QWI1_9PEZI</name>
<keyword evidence="5 6" id="KW-0111">Calcium/phospholipid-binding</keyword>
<comment type="similarity">
    <text evidence="1 6">Belongs to the annexin family.</text>
</comment>
<evidence type="ECO:0000256" key="6">
    <source>
        <dbReference type="RuleBase" id="RU003540"/>
    </source>
</evidence>
<evidence type="ECO:0000256" key="4">
    <source>
        <dbReference type="ARBA" id="ARBA00023216"/>
    </source>
</evidence>
<dbReference type="InterPro" id="IPR001464">
    <property type="entry name" value="Annexin"/>
</dbReference>
<evidence type="ECO:0000256" key="7">
    <source>
        <dbReference type="SAM" id="MobiDB-lite"/>
    </source>
</evidence>
<dbReference type="GO" id="GO:0005886">
    <property type="term" value="C:plasma membrane"/>
    <property type="evidence" value="ECO:0007669"/>
    <property type="project" value="TreeGrafter"/>
</dbReference>
<organism evidence="8 9">
    <name type="scientific">Apiospora kogelbergensis</name>
    <dbReference type="NCBI Taxonomy" id="1337665"/>
    <lineage>
        <taxon>Eukaryota</taxon>
        <taxon>Fungi</taxon>
        <taxon>Dikarya</taxon>
        <taxon>Ascomycota</taxon>
        <taxon>Pezizomycotina</taxon>
        <taxon>Sordariomycetes</taxon>
        <taxon>Xylariomycetidae</taxon>
        <taxon>Amphisphaeriales</taxon>
        <taxon>Apiosporaceae</taxon>
        <taxon>Apiospora</taxon>
    </lineage>
</organism>
<keyword evidence="2 6" id="KW-0677">Repeat</keyword>
<protein>
    <recommendedName>
        <fullName evidence="6">Annexin</fullName>
    </recommendedName>
</protein>
<evidence type="ECO:0000313" key="8">
    <source>
        <dbReference type="EMBL" id="KAK8114713.1"/>
    </source>
</evidence>
<comment type="domain">
    <text evidence="6">A pair of annexin repeats may form one binding site for calcium and phospholipid.</text>
</comment>
<accession>A0AAW0QWI1</accession>
<dbReference type="GO" id="GO:0005737">
    <property type="term" value="C:cytoplasm"/>
    <property type="evidence" value="ECO:0007669"/>
    <property type="project" value="TreeGrafter"/>
</dbReference>
<gene>
    <name evidence="8" type="ORF">PG999_006782</name>
</gene>
<dbReference type="InterPro" id="IPR018252">
    <property type="entry name" value="Annexin_repeat_CS"/>
</dbReference>
<feature type="compositionally biased region" description="Pro residues" evidence="7">
    <location>
        <begin position="55"/>
        <end position="67"/>
    </location>
</feature>
<proteinExistence type="inferred from homology"/>
<reference evidence="8 9" key="1">
    <citation type="submission" date="2023-01" db="EMBL/GenBank/DDBJ databases">
        <title>Analysis of 21 Apiospora genomes using comparative genomics revels a genus with tremendous synthesis potential of carbohydrate active enzymes and secondary metabolites.</title>
        <authorList>
            <person name="Sorensen T."/>
        </authorList>
    </citation>
    <scope>NUCLEOTIDE SEQUENCE [LARGE SCALE GENOMIC DNA]</scope>
    <source>
        <strain evidence="8 9">CBS 117206</strain>
    </source>
</reference>
<evidence type="ECO:0000313" key="9">
    <source>
        <dbReference type="Proteomes" id="UP001392437"/>
    </source>
</evidence>
<evidence type="ECO:0000256" key="1">
    <source>
        <dbReference type="ARBA" id="ARBA00007831"/>
    </source>
</evidence>
<feature type="compositionally biased region" description="Pro residues" evidence="7">
    <location>
        <begin position="90"/>
        <end position="121"/>
    </location>
</feature>
<keyword evidence="3 6" id="KW-0106">Calcium</keyword>
<dbReference type="PROSITE" id="PS00223">
    <property type="entry name" value="ANNEXIN_1"/>
    <property type="match status" value="1"/>
</dbReference>
<dbReference type="InterPro" id="IPR037104">
    <property type="entry name" value="Annexin_sf"/>
</dbReference>
<dbReference type="GO" id="GO:0001786">
    <property type="term" value="F:phosphatidylserine binding"/>
    <property type="evidence" value="ECO:0007669"/>
    <property type="project" value="TreeGrafter"/>
</dbReference>
<keyword evidence="4 6" id="KW-0041">Annexin</keyword>